<dbReference type="Pfam" id="PF14659">
    <property type="entry name" value="Phage_int_SAM_3"/>
    <property type="match status" value="1"/>
</dbReference>
<comment type="caution">
    <text evidence="6">The sequence shown here is derived from an EMBL/GenBank/DDBJ whole genome shotgun (WGS) entry which is preliminary data.</text>
</comment>
<proteinExistence type="inferred from homology"/>
<keyword evidence="4" id="KW-0233">DNA recombination</keyword>
<dbReference type="InterPro" id="IPR013762">
    <property type="entry name" value="Integrase-like_cat_sf"/>
</dbReference>
<dbReference type="PANTHER" id="PTHR30629:SF2">
    <property type="entry name" value="PROPHAGE INTEGRASE INTS-RELATED"/>
    <property type="match status" value="1"/>
</dbReference>
<dbReference type="Proteomes" id="UP000187323">
    <property type="component" value="Unassembled WGS sequence"/>
</dbReference>
<dbReference type="InterPro" id="IPR004107">
    <property type="entry name" value="Integrase_SAM-like_N"/>
</dbReference>
<dbReference type="EMBL" id="MPTO01000013">
    <property type="protein sequence ID" value="OME19518.1"/>
    <property type="molecule type" value="Genomic_DNA"/>
</dbReference>
<sequence>MASIQKRGKSSWLFTVETGSGTKRGRETMTYRVEDTALLKTTKKLKDHLESEWNKFKIEVESGNYFRPEKMTFREFTGLWSDKFVDKNLAETSAFNYKYHSTTKLTPILGDIQMDKIKTLDIVTLLDELSKKTGEASVVYCFRVLRSIFSKAVSWKVIKVNPMDGIDKPKEAPKEMSFYNEQEVAELLKSLQKETIKFKTFVTLALTTGMRRGELLGLEWRHINLEKGSILIHQTIPMFKDGMPVIKGPKRGTGRTITLPSSVVKELVEYQKHMMRVRTELKVPWEGGEYSFLFAHDNGRPKFPKNWGDYWREFHARNPQLRYIRFHDLRHTSATLLISSGVHAKIISSRLGHTKISTTMNIYGHIIEAADQSAADVFNAFLQPSKIVKRARKTKA</sequence>
<evidence type="ECO:0000256" key="2">
    <source>
        <dbReference type="ARBA" id="ARBA00022908"/>
    </source>
</evidence>
<dbReference type="RefSeq" id="WP_076135684.1">
    <property type="nucleotide sequence ID" value="NZ_MPTN01000004.1"/>
</dbReference>
<keyword evidence="2" id="KW-0229">DNA integration</keyword>
<evidence type="ECO:0000256" key="4">
    <source>
        <dbReference type="ARBA" id="ARBA00023172"/>
    </source>
</evidence>
<dbReference type="AlphaFoldDB" id="A0AB36JCS3"/>
<evidence type="ECO:0000259" key="5">
    <source>
        <dbReference type="PROSITE" id="PS51898"/>
    </source>
</evidence>
<reference evidence="6 7" key="1">
    <citation type="submission" date="2016-10" db="EMBL/GenBank/DDBJ databases">
        <title>Paenibacillus species isolates.</title>
        <authorList>
            <person name="Beno S.M."/>
        </authorList>
    </citation>
    <scope>NUCLEOTIDE SEQUENCE [LARGE SCALE GENOMIC DNA]</scope>
    <source>
        <strain evidence="6 7">FSL H7-0918</strain>
    </source>
</reference>
<accession>A0AB36JCS3</accession>
<dbReference type="Pfam" id="PF00589">
    <property type="entry name" value="Phage_integrase"/>
    <property type="match status" value="1"/>
</dbReference>
<dbReference type="InterPro" id="IPR050808">
    <property type="entry name" value="Phage_Integrase"/>
</dbReference>
<dbReference type="CDD" id="cd01189">
    <property type="entry name" value="INT_ICEBs1_C_like"/>
    <property type="match status" value="1"/>
</dbReference>
<dbReference type="InterPro" id="IPR010998">
    <property type="entry name" value="Integrase_recombinase_N"/>
</dbReference>
<dbReference type="InterPro" id="IPR002104">
    <property type="entry name" value="Integrase_catalytic"/>
</dbReference>
<dbReference type="PROSITE" id="PS51898">
    <property type="entry name" value="TYR_RECOMBINASE"/>
    <property type="match status" value="1"/>
</dbReference>
<evidence type="ECO:0000313" key="6">
    <source>
        <dbReference type="EMBL" id="OME19518.1"/>
    </source>
</evidence>
<dbReference type="Gene3D" id="1.10.150.130">
    <property type="match status" value="1"/>
</dbReference>
<dbReference type="PANTHER" id="PTHR30629">
    <property type="entry name" value="PROPHAGE INTEGRASE"/>
    <property type="match status" value="1"/>
</dbReference>
<name>A0AB36JCS3_9BACL</name>
<dbReference type="Gene3D" id="1.10.443.10">
    <property type="entry name" value="Intergrase catalytic core"/>
    <property type="match status" value="1"/>
</dbReference>
<evidence type="ECO:0000313" key="7">
    <source>
        <dbReference type="Proteomes" id="UP000187323"/>
    </source>
</evidence>
<dbReference type="InterPro" id="IPR011010">
    <property type="entry name" value="DNA_brk_join_enz"/>
</dbReference>
<keyword evidence="3" id="KW-0238">DNA-binding</keyword>
<dbReference type="GO" id="GO:0015074">
    <property type="term" value="P:DNA integration"/>
    <property type="evidence" value="ECO:0007669"/>
    <property type="project" value="UniProtKB-KW"/>
</dbReference>
<dbReference type="GO" id="GO:0006310">
    <property type="term" value="P:DNA recombination"/>
    <property type="evidence" value="ECO:0007669"/>
    <property type="project" value="UniProtKB-KW"/>
</dbReference>
<dbReference type="GO" id="GO:0003677">
    <property type="term" value="F:DNA binding"/>
    <property type="evidence" value="ECO:0007669"/>
    <property type="project" value="UniProtKB-KW"/>
</dbReference>
<gene>
    <name evidence="6" type="ORF">BSK47_15895</name>
</gene>
<evidence type="ECO:0000256" key="3">
    <source>
        <dbReference type="ARBA" id="ARBA00023125"/>
    </source>
</evidence>
<dbReference type="SUPFAM" id="SSF56349">
    <property type="entry name" value="DNA breaking-rejoining enzymes"/>
    <property type="match status" value="1"/>
</dbReference>
<organism evidence="6 7">
    <name type="scientific">Paenibacillus odorifer</name>
    <dbReference type="NCBI Taxonomy" id="189426"/>
    <lineage>
        <taxon>Bacteria</taxon>
        <taxon>Bacillati</taxon>
        <taxon>Bacillota</taxon>
        <taxon>Bacilli</taxon>
        <taxon>Bacillales</taxon>
        <taxon>Paenibacillaceae</taxon>
        <taxon>Paenibacillus</taxon>
    </lineage>
</organism>
<evidence type="ECO:0000256" key="1">
    <source>
        <dbReference type="ARBA" id="ARBA00008857"/>
    </source>
</evidence>
<protein>
    <recommendedName>
        <fullName evidence="5">Tyr recombinase domain-containing protein</fullName>
    </recommendedName>
</protein>
<feature type="domain" description="Tyr recombinase" evidence="5">
    <location>
        <begin position="174"/>
        <end position="376"/>
    </location>
</feature>
<comment type="similarity">
    <text evidence="1">Belongs to the 'phage' integrase family.</text>
</comment>